<protein>
    <submittedName>
        <fullName evidence="1">Unannotated protein</fullName>
    </submittedName>
</protein>
<organism evidence="1">
    <name type="scientific">freshwater metagenome</name>
    <dbReference type="NCBI Taxonomy" id="449393"/>
    <lineage>
        <taxon>unclassified sequences</taxon>
        <taxon>metagenomes</taxon>
        <taxon>ecological metagenomes</taxon>
    </lineage>
</organism>
<reference evidence="1" key="1">
    <citation type="submission" date="2020-05" db="EMBL/GenBank/DDBJ databases">
        <authorList>
            <person name="Chiriac C."/>
            <person name="Salcher M."/>
            <person name="Ghai R."/>
            <person name="Kavagutti S V."/>
        </authorList>
    </citation>
    <scope>NUCLEOTIDE SEQUENCE</scope>
</reference>
<gene>
    <name evidence="1" type="ORF">UFOPK3733_01236</name>
</gene>
<dbReference type="EMBL" id="CAFBNC010000059">
    <property type="protein sequence ID" value="CAB4940043.1"/>
    <property type="molecule type" value="Genomic_DNA"/>
</dbReference>
<sequence>MDTTTDGSRDRSMCRSIRWSARRGFTLLVTALAVVITVLVLPSMVGASPSASASSSSNETAPVVAESMIQFGPASVGGNVSSGSPEAVVIRGTSGIVASWWGGSGPRWTCGYYMIDTPFVPSTPASRAPFGVDPVEGVPYALNCDDEAGHPVMSRLVIYTPGDPFGGVAVVERAVAEARRRIELTPPVPRTNPASVQLVGLATWLWVENPWFEQSATASIGDVSATVHAVPVGVDWDAGDGGHELCDRGTAYDIRRSARAQSSDCTHVFQRSSAGEPGGVRRIIATQRWVAWWSSSTGEGGALGILSRSAATQLRVVELQALVD</sequence>
<name>A0A6J7J9J3_9ZZZZ</name>
<accession>A0A6J7J9J3</accession>
<proteinExistence type="predicted"/>
<dbReference type="AlphaFoldDB" id="A0A6J7J9J3"/>
<evidence type="ECO:0000313" key="1">
    <source>
        <dbReference type="EMBL" id="CAB4940043.1"/>
    </source>
</evidence>